<dbReference type="OrthoDB" id="9811198at2"/>
<evidence type="ECO:0000256" key="3">
    <source>
        <dbReference type="ARBA" id="ARBA00022475"/>
    </source>
</evidence>
<protein>
    <submittedName>
        <fullName evidence="9">Magnesium transporter</fullName>
    </submittedName>
</protein>
<evidence type="ECO:0000256" key="4">
    <source>
        <dbReference type="ARBA" id="ARBA00022692"/>
    </source>
</evidence>
<evidence type="ECO:0000313" key="9">
    <source>
        <dbReference type="EMBL" id="ANS73740.1"/>
    </source>
</evidence>
<organism evidence="9 10">
    <name type="scientific">Paenibacillus yonginensis</name>
    <dbReference type="NCBI Taxonomy" id="1462996"/>
    <lineage>
        <taxon>Bacteria</taxon>
        <taxon>Bacillati</taxon>
        <taxon>Bacillota</taxon>
        <taxon>Bacilli</taxon>
        <taxon>Bacillales</taxon>
        <taxon>Paenibacillaceae</taxon>
        <taxon>Paenibacillus</taxon>
    </lineage>
</organism>
<feature type="transmembrane region" description="Helical" evidence="7">
    <location>
        <begin position="6"/>
        <end position="23"/>
    </location>
</feature>
<feature type="transmembrane region" description="Helical" evidence="7">
    <location>
        <begin position="117"/>
        <end position="134"/>
    </location>
</feature>
<dbReference type="GO" id="GO:0005886">
    <property type="term" value="C:plasma membrane"/>
    <property type="evidence" value="ECO:0007669"/>
    <property type="project" value="UniProtKB-SubCell"/>
</dbReference>
<dbReference type="KEGG" id="pyg:AWM70_03425"/>
<dbReference type="PANTHER" id="PTHR33778">
    <property type="entry name" value="PROTEIN MGTC"/>
    <property type="match status" value="1"/>
</dbReference>
<keyword evidence="4 7" id="KW-0812">Transmembrane</keyword>
<gene>
    <name evidence="9" type="ORF">AWM70_03425</name>
</gene>
<dbReference type="STRING" id="1462996.AWM70_03425"/>
<evidence type="ECO:0000313" key="10">
    <source>
        <dbReference type="Proteomes" id="UP000092573"/>
    </source>
</evidence>
<feature type="domain" description="MgtC/SapB/SrpB/YhiD N-terminal" evidence="8">
    <location>
        <begin position="11"/>
        <end position="134"/>
    </location>
</feature>
<evidence type="ECO:0000256" key="7">
    <source>
        <dbReference type="SAM" id="Phobius"/>
    </source>
</evidence>
<dbReference type="Pfam" id="PF02308">
    <property type="entry name" value="MgtC"/>
    <property type="match status" value="1"/>
</dbReference>
<dbReference type="Proteomes" id="UP000092573">
    <property type="component" value="Chromosome"/>
</dbReference>
<dbReference type="InterPro" id="IPR049177">
    <property type="entry name" value="MgtC_SapB_SrpB_YhiD_N"/>
</dbReference>
<dbReference type="PRINTS" id="PR01837">
    <property type="entry name" value="MGTCSAPBPROT"/>
</dbReference>
<dbReference type="EMBL" id="CP014167">
    <property type="protein sequence ID" value="ANS73740.1"/>
    <property type="molecule type" value="Genomic_DNA"/>
</dbReference>
<comment type="similarity">
    <text evidence="2">Belongs to the MgtC/SapB family.</text>
</comment>
<keyword evidence="3" id="KW-1003">Cell membrane</keyword>
<evidence type="ECO:0000259" key="8">
    <source>
        <dbReference type="Pfam" id="PF02308"/>
    </source>
</evidence>
<reference evidence="9 10" key="1">
    <citation type="submission" date="2016-01" db="EMBL/GenBank/DDBJ databases">
        <title>Complete Genome Sequence of Paenibacillus yonginensis DCY84, a novel Plant Growth-Promoting Bacteria with Elicitation of Induced Systemic Resistance.</title>
        <authorList>
            <person name="Kim Y.J."/>
            <person name="Yang D.C."/>
            <person name="Sukweenadhi J."/>
        </authorList>
    </citation>
    <scope>NUCLEOTIDE SEQUENCE [LARGE SCALE GENOMIC DNA]</scope>
    <source>
        <strain evidence="9 10">DCY84</strain>
    </source>
</reference>
<comment type="subcellular location">
    <subcellularLocation>
        <location evidence="1">Cell membrane</location>
        <topology evidence="1">Multi-pass membrane protein</topology>
    </subcellularLocation>
</comment>
<keyword evidence="6 7" id="KW-0472">Membrane</keyword>
<evidence type="ECO:0000256" key="6">
    <source>
        <dbReference type="ARBA" id="ARBA00023136"/>
    </source>
</evidence>
<proteinExistence type="inferred from homology"/>
<keyword evidence="10" id="KW-1185">Reference proteome</keyword>
<dbReference type="InterPro" id="IPR003416">
    <property type="entry name" value="MgtC/SapB/SrpB/YhiD_fam"/>
</dbReference>
<accession>A0A1B1MX34</accession>
<feature type="transmembrane region" description="Helical" evidence="7">
    <location>
        <begin position="70"/>
        <end position="88"/>
    </location>
</feature>
<feature type="transmembrane region" description="Helical" evidence="7">
    <location>
        <begin position="35"/>
        <end position="54"/>
    </location>
</feature>
<evidence type="ECO:0000256" key="2">
    <source>
        <dbReference type="ARBA" id="ARBA00009298"/>
    </source>
</evidence>
<dbReference type="AlphaFoldDB" id="A0A1B1MX34"/>
<sequence length="221" mass="23868">MMQYELLLRVLLAGICGVIIGYERKNRMKEAGVRTHFVVAVGAALMMIISKYGFQDQVGWDNLSLDPSRIAAGVVSGVSFLGAGMIFMQKQTVKGLTTAAGIWATSGIGMAVGSGLYWIGLGVTLIIFIGQILMHSRVGGKGLTTPKSEKIHVLLQNEAGAAERLLNKLKEQHIEVTTFSLEKLETGLSLEAVVKWKGELPSDQLIALLSELSVVRKAELE</sequence>
<evidence type="ECO:0000256" key="5">
    <source>
        <dbReference type="ARBA" id="ARBA00022989"/>
    </source>
</evidence>
<keyword evidence="5 7" id="KW-1133">Transmembrane helix</keyword>
<name>A0A1B1MX34_9BACL</name>
<evidence type="ECO:0000256" key="1">
    <source>
        <dbReference type="ARBA" id="ARBA00004651"/>
    </source>
</evidence>
<dbReference type="PANTHER" id="PTHR33778:SF1">
    <property type="entry name" value="MAGNESIUM TRANSPORTER YHID-RELATED"/>
    <property type="match status" value="1"/>
</dbReference>